<evidence type="ECO:0000256" key="2">
    <source>
        <dbReference type="SAM" id="SignalP"/>
    </source>
</evidence>
<dbReference type="InParanoid" id="Q1K5C7"/>
<dbReference type="RefSeq" id="XP_956739.1">
    <property type="nucleotide sequence ID" value="XM_951646.3"/>
</dbReference>
<evidence type="ECO:0000313" key="4">
    <source>
        <dbReference type="Proteomes" id="UP000001805"/>
    </source>
</evidence>
<organism evidence="3 4">
    <name type="scientific">Neurospora crassa (strain ATCC 24698 / 74-OR23-1A / CBS 708.71 / DSM 1257 / FGSC 987)</name>
    <dbReference type="NCBI Taxonomy" id="367110"/>
    <lineage>
        <taxon>Eukaryota</taxon>
        <taxon>Fungi</taxon>
        <taxon>Dikarya</taxon>
        <taxon>Ascomycota</taxon>
        <taxon>Pezizomycotina</taxon>
        <taxon>Sordariomycetes</taxon>
        <taxon>Sordariomycetidae</taxon>
        <taxon>Sordariales</taxon>
        <taxon>Sordariaceae</taxon>
        <taxon>Neurospora</taxon>
    </lineage>
</organism>
<feature type="signal peptide" evidence="2">
    <location>
        <begin position="1"/>
        <end position="19"/>
    </location>
</feature>
<dbReference type="PaxDb" id="5141-EFNCRP00000007598"/>
<evidence type="ECO:0000256" key="1">
    <source>
        <dbReference type="SAM" id="MobiDB-lite"/>
    </source>
</evidence>
<dbReference type="EMBL" id="CM002240">
    <property type="protein sequence ID" value="EAA27503.1"/>
    <property type="molecule type" value="Genomic_DNA"/>
</dbReference>
<dbReference type="AlphaFoldDB" id="Q1K5C7"/>
<dbReference type="HOGENOM" id="CLU_055172_0_0_1"/>
<protein>
    <submittedName>
        <fullName evidence="3">Uncharacterized protein</fullName>
    </submittedName>
</protein>
<feature type="chain" id="PRO_5004192481" evidence="2">
    <location>
        <begin position="20"/>
        <end position="306"/>
    </location>
</feature>
<gene>
    <name evidence="3" type="ORF">NCU01462</name>
</gene>
<keyword evidence="4" id="KW-1185">Reference proteome</keyword>
<sequence length="306" mass="33071">MVVLRTLTALVATAAVSMASPLHKSSWFSIPDPVPLAMHFGGKVTVVPYDINVTLTSQPPRLGTFQPLSGSSYTVVTVQPYDTHVNGVDSNLLWLQSGLKPSAVPTKFETSTGFYRVYELHNEDNKPVFAWSPSNLQSLEYGDVLTFLLDSSNISPQDELDLQTAALNPERFGLRDMTENIQLEAVAGTIFFTPLDSAKKPSSAEKTTYATLPAASNLSEGAQAPLFDDRSSEASASLKEPETIEVPVIHEAQDRAATATPTENPPTPTFYPMIMETGCPDAHSSASHNRMHAFGLVLVAAMLFAL</sequence>
<evidence type="ECO:0000313" key="3">
    <source>
        <dbReference type="EMBL" id="EAA27503.1"/>
    </source>
</evidence>
<proteinExistence type="predicted"/>
<accession>Q1K5C7</accession>
<reference evidence="3 4" key="1">
    <citation type="journal article" date="2003" name="Nature">
        <title>The genome sequence of the filamentous fungus Neurospora crassa.</title>
        <authorList>
            <person name="Galagan J.E."/>
            <person name="Calvo S.E."/>
            <person name="Borkovich K.A."/>
            <person name="Selker E.U."/>
            <person name="Read N.D."/>
            <person name="Jaffe D."/>
            <person name="FitzHugh W."/>
            <person name="Ma L.J."/>
            <person name="Smirnov S."/>
            <person name="Purcell S."/>
            <person name="Rehman B."/>
            <person name="Elkins T."/>
            <person name="Engels R."/>
            <person name="Wang S."/>
            <person name="Nielsen C.B."/>
            <person name="Butler J."/>
            <person name="Endrizzi M."/>
            <person name="Qui D."/>
            <person name="Ianakiev P."/>
            <person name="Bell-Pedersen D."/>
            <person name="Nelson M.A."/>
            <person name="Werner-Washburne M."/>
            <person name="Selitrennikoff C.P."/>
            <person name="Kinsey J.A."/>
            <person name="Braun E.L."/>
            <person name="Zelter A."/>
            <person name="Schulte U."/>
            <person name="Kothe G.O."/>
            <person name="Jedd G."/>
            <person name="Mewes W."/>
            <person name="Staben C."/>
            <person name="Marcotte E."/>
            <person name="Greenberg D."/>
            <person name="Roy A."/>
            <person name="Foley K."/>
            <person name="Naylor J."/>
            <person name="Stange-Thomann N."/>
            <person name="Barrett R."/>
            <person name="Gnerre S."/>
            <person name="Kamal M."/>
            <person name="Kamvysselis M."/>
            <person name="Mauceli E."/>
            <person name="Bielke C."/>
            <person name="Rudd S."/>
            <person name="Frishman D."/>
            <person name="Krystofova S."/>
            <person name="Rasmussen C."/>
            <person name="Metzenberg R.L."/>
            <person name="Perkins D.D."/>
            <person name="Kroken S."/>
            <person name="Cogoni C."/>
            <person name="Macino G."/>
            <person name="Catcheside D."/>
            <person name="Li W."/>
            <person name="Pratt R.J."/>
            <person name="Osmani S.A."/>
            <person name="DeSouza C.P."/>
            <person name="Glass L."/>
            <person name="Orbach M.J."/>
            <person name="Berglund J.A."/>
            <person name="Voelker R."/>
            <person name="Yarden O."/>
            <person name="Plamann M."/>
            <person name="Seiler S."/>
            <person name="Dunlap J."/>
            <person name="Radford A."/>
            <person name="Aramayo R."/>
            <person name="Natvig D.O."/>
            <person name="Alex L.A."/>
            <person name="Mannhaupt G."/>
            <person name="Ebbole D.J."/>
            <person name="Freitag M."/>
            <person name="Paulsen I."/>
            <person name="Sachs M.S."/>
            <person name="Lander E.S."/>
            <person name="Nusbaum C."/>
            <person name="Birren B."/>
        </authorList>
    </citation>
    <scope>NUCLEOTIDE SEQUENCE [LARGE SCALE GENOMIC DNA]</scope>
    <source>
        <strain evidence="4">ATCC 24698 / 74-OR23-1A / CBS 708.71 / DSM 1257 / FGSC 987</strain>
    </source>
</reference>
<dbReference type="GeneID" id="3872887"/>
<dbReference type="OrthoDB" id="4577139at2759"/>
<dbReference type="OMA" id="MIMETGC"/>
<keyword evidence="2" id="KW-0732">Signal</keyword>
<name>Q1K5C7_NEUCR</name>
<dbReference type="VEuPathDB" id="FungiDB:NCU01462"/>
<dbReference type="KEGG" id="ncr:NCU01462"/>
<dbReference type="Proteomes" id="UP000001805">
    <property type="component" value="Chromosome 2, Linkage Group V"/>
</dbReference>
<feature type="region of interest" description="Disordered" evidence="1">
    <location>
        <begin position="228"/>
        <end position="269"/>
    </location>
</feature>